<evidence type="ECO:0000313" key="3">
    <source>
        <dbReference type="EMBL" id="KAK3226267.1"/>
    </source>
</evidence>
<gene>
    <name evidence="3" type="ORF">Dsin_006129</name>
</gene>
<organism evidence="3 4">
    <name type="scientific">Dipteronia sinensis</name>
    <dbReference type="NCBI Taxonomy" id="43782"/>
    <lineage>
        <taxon>Eukaryota</taxon>
        <taxon>Viridiplantae</taxon>
        <taxon>Streptophyta</taxon>
        <taxon>Embryophyta</taxon>
        <taxon>Tracheophyta</taxon>
        <taxon>Spermatophyta</taxon>
        <taxon>Magnoliopsida</taxon>
        <taxon>eudicotyledons</taxon>
        <taxon>Gunneridae</taxon>
        <taxon>Pentapetalae</taxon>
        <taxon>rosids</taxon>
        <taxon>malvids</taxon>
        <taxon>Sapindales</taxon>
        <taxon>Sapindaceae</taxon>
        <taxon>Hippocastanoideae</taxon>
        <taxon>Acereae</taxon>
        <taxon>Dipteronia</taxon>
    </lineage>
</organism>
<evidence type="ECO:0000256" key="2">
    <source>
        <dbReference type="SAM" id="MobiDB-lite"/>
    </source>
</evidence>
<dbReference type="GO" id="GO:0009506">
    <property type="term" value="C:plasmodesma"/>
    <property type="evidence" value="ECO:0007669"/>
    <property type="project" value="TreeGrafter"/>
</dbReference>
<dbReference type="PANTHER" id="PTHR33322">
    <property type="entry name" value="BAG DOMAIN CONTAINING PROTEIN, EXPRESSED"/>
    <property type="match status" value="1"/>
</dbReference>
<dbReference type="EMBL" id="JANJYJ010000002">
    <property type="protein sequence ID" value="KAK3226267.1"/>
    <property type="molecule type" value="Genomic_DNA"/>
</dbReference>
<dbReference type="InterPro" id="IPR040400">
    <property type="entry name" value="BAG5/6/7/8"/>
</dbReference>
<feature type="compositionally biased region" description="Polar residues" evidence="2">
    <location>
        <begin position="170"/>
        <end position="179"/>
    </location>
</feature>
<name>A0AAE0EFV7_9ROSI</name>
<accession>A0AAE0EFV7</accession>
<comment type="caution">
    <text evidence="3">The sequence shown here is derived from an EMBL/GenBank/DDBJ whole genome shotgun (WGS) entry which is preliminary data.</text>
</comment>
<dbReference type="GO" id="GO:0006457">
    <property type="term" value="P:protein folding"/>
    <property type="evidence" value="ECO:0007669"/>
    <property type="project" value="TreeGrafter"/>
</dbReference>
<sequence length="235" mass="26490">MMIQHNFREYVTRRSQSVRSLCELAVAKAKLRKIKALCNNYPYRHRIARDAEEHQRFSERIIVLLLLTDDAIEACDFMVWASKRLMQNELDAMFDVVEPRPQGKLVSMTRRKFNLPGGPGGCSNQNEIAAGVAEVVQMLDQADNAQMNYVDEDGNWGSWDDTNMLDGQSKHQSVTPSSSGRRKLSCKTAGNAIVDAMLEIAAASKMRASAIMKNEERFSISRCIKVLDEMQGVDQ</sequence>
<evidence type="ECO:0000256" key="1">
    <source>
        <dbReference type="ARBA" id="ARBA00023186"/>
    </source>
</evidence>
<protein>
    <submittedName>
        <fullName evidence="3">Uncharacterized protein</fullName>
    </submittedName>
</protein>
<reference evidence="3" key="1">
    <citation type="journal article" date="2023" name="Plant J.">
        <title>Genome sequences and population genomics provide insights into the demographic history, inbreeding, and mutation load of two 'living fossil' tree species of Dipteronia.</title>
        <authorList>
            <person name="Feng Y."/>
            <person name="Comes H.P."/>
            <person name="Chen J."/>
            <person name="Zhu S."/>
            <person name="Lu R."/>
            <person name="Zhang X."/>
            <person name="Li P."/>
            <person name="Qiu J."/>
            <person name="Olsen K.M."/>
            <person name="Qiu Y."/>
        </authorList>
    </citation>
    <scope>NUCLEOTIDE SEQUENCE</scope>
    <source>
        <strain evidence="3">NBL</strain>
    </source>
</reference>
<dbReference type="PANTHER" id="PTHR33322:SF3">
    <property type="entry name" value="BAG FAMILY MOLECULAR CHAPERONE REGULATOR 7"/>
    <property type="match status" value="1"/>
</dbReference>
<proteinExistence type="predicted"/>
<dbReference type="AlphaFoldDB" id="A0AAE0EFV7"/>
<evidence type="ECO:0000313" key="4">
    <source>
        <dbReference type="Proteomes" id="UP001281410"/>
    </source>
</evidence>
<keyword evidence="1" id="KW-0143">Chaperone</keyword>
<dbReference type="Proteomes" id="UP001281410">
    <property type="component" value="Unassembled WGS sequence"/>
</dbReference>
<feature type="region of interest" description="Disordered" evidence="2">
    <location>
        <begin position="160"/>
        <end position="183"/>
    </location>
</feature>
<keyword evidence="4" id="KW-1185">Reference proteome</keyword>